<protein>
    <submittedName>
        <fullName evidence="2">Mariner transposase</fullName>
    </submittedName>
</protein>
<dbReference type="InterPro" id="IPR001888">
    <property type="entry name" value="Transposase_1"/>
</dbReference>
<dbReference type="Pfam" id="PF01359">
    <property type="entry name" value="Transposase_1"/>
    <property type="match status" value="1"/>
</dbReference>
<feature type="compositionally biased region" description="Basic and acidic residues" evidence="1">
    <location>
        <begin position="1"/>
        <end position="13"/>
    </location>
</feature>
<evidence type="ECO:0000256" key="1">
    <source>
        <dbReference type="SAM" id="MobiDB-lite"/>
    </source>
</evidence>
<sequence>MDPSLHPESKRSSFEWTATVEPRPKAPESTTIGWKGLASVFWDMRGLIFIDYLRKEIPSTVEF</sequence>
<proteinExistence type="predicted"/>
<dbReference type="EMBL" id="CP045906">
    <property type="protein sequence ID" value="QQP34636.1"/>
    <property type="molecule type" value="Genomic_DNA"/>
</dbReference>
<evidence type="ECO:0000313" key="2">
    <source>
        <dbReference type="EMBL" id="QQP34636.1"/>
    </source>
</evidence>
<keyword evidence="3" id="KW-1185">Reference proteome</keyword>
<dbReference type="AlphaFoldDB" id="A0A7T8GNC1"/>
<reference evidence="3" key="1">
    <citation type="submission" date="2021-01" db="EMBL/GenBank/DDBJ databases">
        <title>Caligus Genome Assembly.</title>
        <authorList>
            <person name="Gallardo-Escarate C."/>
        </authorList>
    </citation>
    <scope>NUCLEOTIDE SEQUENCE [LARGE SCALE GENOMIC DNA]</scope>
</reference>
<feature type="region of interest" description="Disordered" evidence="1">
    <location>
        <begin position="1"/>
        <end position="27"/>
    </location>
</feature>
<dbReference type="Proteomes" id="UP000595437">
    <property type="component" value="Chromosome 17"/>
</dbReference>
<accession>A0A7T8GNC1</accession>
<name>A0A7T8GNC1_CALRO</name>
<gene>
    <name evidence="2" type="ORF">FKW44_022588</name>
</gene>
<evidence type="ECO:0000313" key="3">
    <source>
        <dbReference type="Proteomes" id="UP000595437"/>
    </source>
</evidence>
<organism evidence="2 3">
    <name type="scientific">Caligus rogercresseyi</name>
    <name type="common">Sea louse</name>
    <dbReference type="NCBI Taxonomy" id="217165"/>
    <lineage>
        <taxon>Eukaryota</taxon>
        <taxon>Metazoa</taxon>
        <taxon>Ecdysozoa</taxon>
        <taxon>Arthropoda</taxon>
        <taxon>Crustacea</taxon>
        <taxon>Multicrustacea</taxon>
        <taxon>Hexanauplia</taxon>
        <taxon>Copepoda</taxon>
        <taxon>Siphonostomatoida</taxon>
        <taxon>Caligidae</taxon>
        <taxon>Caligus</taxon>
    </lineage>
</organism>